<dbReference type="InterPro" id="IPR008927">
    <property type="entry name" value="6-PGluconate_DH-like_C_sf"/>
</dbReference>
<dbReference type="SUPFAM" id="SSF48179">
    <property type="entry name" value="6-phosphogluconate dehydrogenase C-terminal domain-like"/>
    <property type="match status" value="1"/>
</dbReference>
<dbReference type="HOGENOM" id="CLU_035117_1_0_5"/>
<dbReference type="KEGG" id="acr:Acry_1592"/>
<evidence type="ECO:0000313" key="7">
    <source>
        <dbReference type="Proteomes" id="UP000000245"/>
    </source>
</evidence>
<dbReference type="InterPro" id="IPR013328">
    <property type="entry name" value="6PGD_dom2"/>
</dbReference>
<dbReference type="GO" id="GO:0008679">
    <property type="term" value="F:2-hydroxy-3-oxopropionate reductase activity"/>
    <property type="evidence" value="ECO:0007669"/>
    <property type="project" value="UniProtKB-EC"/>
</dbReference>
<gene>
    <name evidence="6" type="ordered locus">Acry_1592</name>
</gene>
<keyword evidence="1 6" id="KW-0560">Oxidoreductase</keyword>
<dbReference type="EMBL" id="CP000697">
    <property type="protein sequence ID" value="ABQ30798.1"/>
    <property type="molecule type" value="Genomic_DNA"/>
</dbReference>
<dbReference type="EC" id="1.1.1.60" evidence="6"/>
<dbReference type="InterPro" id="IPR015815">
    <property type="entry name" value="HIBADH-related"/>
</dbReference>
<dbReference type="InterPro" id="IPR029154">
    <property type="entry name" value="HIBADH-like_NADP-bd"/>
</dbReference>
<dbReference type="Pfam" id="PF03446">
    <property type="entry name" value="NAD_binding_2"/>
    <property type="match status" value="1"/>
</dbReference>
<dbReference type="RefSeq" id="WP_011942357.1">
    <property type="nucleotide sequence ID" value="NC_009484.1"/>
</dbReference>
<protein>
    <submittedName>
        <fullName evidence="6">2-hydroxy-3-oxopropionate reductase</fullName>
        <ecNumber evidence="6">1.1.1.60</ecNumber>
    </submittedName>
</protein>
<accession>A5FYW6</accession>
<feature type="domain" description="6-phosphogluconate dehydrogenase NADP-binding" evidence="4">
    <location>
        <begin position="4"/>
        <end position="163"/>
    </location>
</feature>
<dbReference type="InterPro" id="IPR036291">
    <property type="entry name" value="NAD(P)-bd_dom_sf"/>
</dbReference>
<name>A5FYW6_ACICJ</name>
<dbReference type="AlphaFoldDB" id="A5FYW6"/>
<dbReference type="STRING" id="349163.Acry_1592"/>
<dbReference type="Gene3D" id="1.10.1040.10">
    <property type="entry name" value="N-(1-d-carboxylethyl)-l-norvaline Dehydrogenase, domain 2"/>
    <property type="match status" value="1"/>
</dbReference>
<dbReference type="eggNOG" id="COG2084">
    <property type="taxonomic scope" value="Bacteria"/>
</dbReference>
<keyword evidence="7" id="KW-1185">Reference proteome</keyword>
<evidence type="ECO:0000256" key="1">
    <source>
        <dbReference type="ARBA" id="ARBA00023002"/>
    </source>
</evidence>
<evidence type="ECO:0000259" key="5">
    <source>
        <dbReference type="Pfam" id="PF14833"/>
    </source>
</evidence>
<dbReference type="GO" id="GO:0051287">
    <property type="term" value="F:NAD binding"/>
    <property type="evidence" value="ECO:0007669"/>
    <property type="project" value="InterPro"/>
</dbReference>
<evidence type="ECO:0000313" key="6">
    <source>
        <dbReference type="EMBL" id="ABQ30798.1"/>
    </source>
</evidence>
<dbReference type="Proteomes" id="UP000000245">
    <property type="component" value="Chromosome"/>
</dbReference>
<evidence type="ECO:0000256" key="3">
    <source>
        <dbReference type="PIRSR" id="PIRSR000103-1"/>
    </source>
</evidence>
<feature type="active site" evidence="3">
    <location>
        <position position="172"/>
    </location>
</feature>
<sequence>MTAIGLIGAGVMGGAIARRLLAAGFSLRVHDRNPPKLAALAALGALPAATPAEAARGCPFVILSLNDAAGIRAVTFGVGGIAAAAGPETLVIDMSSIDPVATRALAAGFGAACGGRWLDAPLSGGAPGALAGRLTVMAGGTSADFESARAVMDHLAARFTLMGGTGAGQAAKLVNQLLCGAGFAALAEAIALAEAAGVDAARLPEALAGGRADSAILREFGAKFAARDETPTGRLDNMVKDLAGAAGLAAEAGLALPLLEAALATHRARVAEGLGAADTAALMRAFPRNEGSPP</sequence>
<dbReference type="GO" id="GO:0050661">
    <property type="term" value="F:NADP binding"/>
    <property type="evidence" value="ECO:0007669"/>
    <property type="project" value="InterPro"/>
</dbReference>
<dbReference type="PANTHER" id="PTHR43060">
    <property type="entry name" value="3-HYDROXYISOBUTYRATE DEHYDROGENASE-LIKE 1, MITOCHONDRIAL-RELATED"/>
    <property type="match status" value="1"/>
</dbReference>
<proteinExistence type="predicted"/>
<dbReference type="InterPro" id="IPR006115">
    <property type="entry name" value="6PGDH_NADP-bd"/>
</dbReference>
<keyword evidence="2" id="KW-0520">NAD</keyword>
<evidence type="ECO:0000259" key="4">
    <source>
        <dbReference type="Pfam" id="PF03446"/>
    </source>
</evidence>
<organism evidence="6 7">
    <name type="scientific">Acidiphilium cryptum (strain JF-5)</name>
    <dbReference type="NCBI Taxonomy" id="349163"/>
    <lineage>
        <taxon>Bacteria</taxon>
        <taxon>Pseudomonadati</taxon>
        <taxon>Pseudomonadota</taxon>
        <taxon>Alphaproteobacteria</taxon>
        <taxon>Acetobacterales</taxon>
        <taxon>Acidocellaceae</taxon>
        <taxon>Acidiphilium</taxon>
    </lineage>
</organism>
<dbReference type="SUPFAM" id="SSF51735">
    <property type="entry name" value="NAD(P)-binding Rossmann-fold domains"/>
    <property type="match status" value="1"/>
</dbReference>
<feature type="domain" description="3-hydroxyisobutyrate dehydrogenase-like NAD-binding" evidence="5">
    <location>
        <begin position="166"/>
        <end position="285"/>
    </location>
</feature>
<dbReference type="PIRSF" id="PIRSF000103">
    <property type="entry name" value="HIBADH"/>
    <property type="match status" value="1"/>
</dbReference>
<dbReference type="Gene3D" id="3.40.50.720">
    <property type="entry name" value="NAD(P)-binding Rossmann-like Domain"/>
    <property type="match status" value="1"/>
</dbReference>
<reference evidence="6 7" key="1">
    <citation type="submission" date="2007-05" db="EMBL/GenBank/DDBJ databases">
        <title>Complete sequence of chromosome of Acidiphilium cryptum JF-5.</title>
        <authorList>
            <consortium name="US DOE Joint Genome Institute"/>
            <person name="Copeland A."/>
            <person name="Lucas S."/>
            <person name="Lapidus A."/>
            <person name="Barry K."/>
            <person name="Detter J.C."/>
            <person name="Glavina del Rio T."/>
            <person name="Hammon N."/>
            <person name="Israni S."/>
            <person name="Dalin E."/>
            <person name="Tice H."/>
            <person name="Pitluck S."/>
            <person name="Sims D."/>
            <person name="Brettin T."/>
            <person name="Bruce D."/>
            <person name="Han C."/>
            <person name="Schmutz J."/>
            <person name="Larimer F."/>
            <person name="Land M."/>
            <person name="Hauser L."/>
            <person name="Kyrpides N."/>
            <person name="Kim E."/>
            <person name="Magnuson T."/>
            <person name="Richardson P."/>
        </authorList>
    </citation>
    <scope>NUCLEOTIDE SEQUENCE [LARGE SCALE GENOMIC DNA]</scope>
    <source>
        <strain evidence="6 7">JF-5</strain>
    </source>
</reference>
<dbReference type="PANTHER" id="PTHR43060:SF15">
    <property type="entry name" value="3-HYDROXYISOBUTYRATE DEHYDROGENASE-LIKE 1, MITOCHONDRIAL-RELATED"/>
    <property type="match status" value="1"/>
</dbReference>
<dbReference type="Pfam" id="PF14833">
    <property type="entry name" value="NAD_binding_11"/>
    <property type="match status" value="1"/>
</dbReference>
<evidence type="ECO:0000256" key="2">
    <source>
        <dbReference type="ARBA" id="ARBA00023027"/>
    </source>
</evidence>